<feature type="binding site" evidence="3">
    <location>
        <position position="85"/>
    </location>
    <ligand>
        <name>substrate</name>
    </ligand>
</feature>
<dbReference type="CDD" id="cd07067">
    <property type="entry name" value="HP_PGM_like"/>
    <property type="match status" value="1"/>
</dbReference>
<evidence type="ECO:0000256" key="4">
    <source>
        <dbReference type="PIRSR" id="PIRSR613078-3"/>
    </source>
</evidence>
<dbReference type="PANTHER" id="PTHR46517:SF1">
    <property type="entry name" value="FRUCTOSE-2,6-BISPHOSPHATASE TIGAR"/>
    <property type="match status" value="1"/>
</dbReference>
<dbReference type="Proteomes" id="UP000288669">
    <property type="component" value="Unassembled WGS sequence"/>
</dbReference>
<dbReference type="PANTHER" id="PTHR46517">
    <property type="entry name" value="FRUCTOSE-2,6-BISPHOSPHATASE TIGAR"/>
    <property type="match status" value="1"/>
</dbReference>
<keyword evidence="6" id="KW-1185">Reference proteome</keyword>
<dbReference type="AlphaFoldDB" id="A0A430AL10"/>
<protein>
    <recommendedName>
        <fullName evidence="7">Histidine phosphatase family protein</fullName>
    </recommendedName>
</protein>
<dbReference type="InterPro" id="IPR029033">
    <property type="entry name" value="His_PPase_superfam"/>
</dbReference>
<comment type="caution">
    <text evidence="5">The sequence shown here is derived from an EMBL/GenBank/DDBJ whole genome shotgun (WGS) entry which is preliminary data.</text>
</comment>
<gene>
    <name evidence="5" type="ORF">CBF30_04575</name>
</gene>
<dbReference type="EMBL" id="NGJZ01000001">
    <property type="protein sequence ID" value="RSU08810.1"/>
    <property type="molecule type" value="Genomic_DNA"/>
</dbReference>
<sequence>MLSLIYCLGIGQVAEASKSKEERKKTPSCTLYFVRHGKTMLNTSDRAQGWIDAPLTPSGVEVAKSLGRGLTKVKFDAVYSSDSGRAIETTKRLLKNANQKALIKKLQQDARLREFNFGTYEGMMNEEMWLIAAENRKMTLEELKEKKGQDSLISTIQLLSNSLAELDQENEKKDQTFPAETFEKVESRLEKVLTKIVKQAQKNKQKNILIVSHGMSIATILHKIAPDVRLPDTGLKNASVSMVKVERGKCQVESVNDLSFIKKGEKLK</sequence>
<dbReference type="Gene3D" id="3.40.50.1240">
    <property type="entry name" value="Phosphoglycerate mutase-like"/>
    <property type="match status" value="1"/>
</dbReference>
<evidence type="ECO:0000256" key="3">
    <source>
        <dbReference type="PIRSR" id="PIRSR613078-2"/>
    </source>
</evidence>
<dbReference type="GO" id="GO:0004331">
    <property type="term" value="F:fructose-2,6-bisphosphate 2-phosphatase activity"/>
    <property type="evidence" value="ECO:0007669"/>
    <property type="project" value="TreeGrafter"/>
</dbReference>
<evidence type="ECO:0000313" key="5">
    <source>
        <dbReference type="EMBL" id="RSU08810.1"/>
    </source>
</evidence>
<reference evidence="5 6" key="1">
    <citation type="submission" date="2017-05" db="EMBL/GenBank/DDBJ databases">
        <title>Vagococcus spp. assemblies.</title>
        <authorList>
            <person name="Gulvik C.A."/>
        </authorList>
    </citation>
    <scope>NUCLEOTIDE SEQUENCE [LARGE SCALE GENOMIC DNA]</scope>
    <source>
        <strain evidence="5 6">DSM 24756</strain>
    </source>
</reference>
<feature type="site" description="Transition state stabilizer" evidence="4">
    <location>
        <position position="213"/>
    </location>
</feature>
<evidence type="ECO:0008006" key="7">
    <source>
        <dbReference type="Google" id="ProtNLM"/>
    </source>
</evidence>
<dbReference type="SUPFAM" id="SSF53254">
    <property type="entry name" value="Phosphoglycerate mutase-like"/>
    <property type="match status" value="1"/>
</dbReference>
<evidence type="ECO:0000256" key="1">
    <source>
        <dbReference type="ARBA" id="ARBA00022801"/>
    </source>
</evidence>
<feature type="binding site" evidence="3">
    <location>
        <begin position="35"/>
        <end position="42"/>
    </location>
    <ligand>
        <name>substrate</name>
    </ligand>
</feature>
<feature type="active site" description="Proton donor/acceptor" evidence="2">
    <location>
        <position position="114"/>
    </location>
</feature>
<organism evidence="5 6">
    <name type="scientific">Vagococcus entomophilus</name>
    <dbReference type="NCBI Taxonomy" id="1160095"/>
    <lineage>
        <taxon>Bacteria</taxon>
        <taxon>Bacillati</taxon>
        <taxon>Bacillota</taxon>
        <taxon>Bacilli</taxon>
        <taxon>Lactobacillales</taxon>
        <taxon>Enterococcaceae</taxon>
        <taxon>Vagococcus</taxon>
    </lineage>
</organism>
<proteinExistence type="predicted"/>
<dbReference type="GO" id="GO:0005829">
    <property type="term" value="C:cytosol"/>
    <property type="evidence" value="ECO:0007669"/>
    <property type="project" value="TreeGrafter"/>
</dbReference>
<accession>A0A430AL10</accession>
<dbReference type="SMART" id="SM00855">
    <property type="entry name" value="PGAM"/>
    <property type="match status" value="1"/>
</dbReference>
<dbReference type="GO" id="GO:0045820">
    <property type="term" value="P:negative regulation of glycolytic process"/>
    <property type="evidence" value="ECO:0007669"/>
    <property type="project" value="TreeGrafter"/>
</dbReference>
<dbReference type="InterPro" id="IPR051695">
    <property type="entry name" value="Phosphoglycerate_Mutase"/>
</dbReference>
<evidence type="ECO:0000256" key="2">
    <source>
        <dbReference type="PIRSR" id="PIRSR613078-1"/>
    </source>
</evidence>
<dbReference type="InterPro" id="IPR013078">
    <property type="entry name" value="His_Pase_superF_clade-1"/>
</dbReference>
<evidence type="ECO:0000313" key="6">
    <source>
        <dbReference type="Proteomes" id="UP000288669"/>
    </source>
</evidence>
<keyword evidence="1" id="KW-0378">Hydrolase</keyword>
<name>A0A430AL10_9ENTE</name>
<dbReference type="GO" id="GO:0043456">
    <property type="term" value="P:regulation of pentose-phosphate shunt"/>
    <property type="evidence" value="ECO:0007669"/>
    <property type="project" value="TreeGrafter"/>
</dbReference>
<feature type="active site" description="Tele-phosphohistidine intermediate" evidence="2">
    <location>
        <position position="36"/>
    </location>
</feature>
<dbReference type="Pfam" id="PF00300">
    <property type="entry name" value="His_Phos_1"/>
    <property type="match status" value="2"/>
</dbReference>